<evidence type="ECO:0008006" key="3">
    <source>
        <dbReference type="Google" id="ProtNLM"/>
    </source>
</evidence>
<protein>
    <recommendedName>
        <fullName evidence="3">Peptidase C39-like domain-containing protein</fullName>
    </recommendedName>
</protein>
<keyword evidence="2" id="KW-1185">Reference proteome</keyword>
<organism evidence="1 2">
    <name type="scientific">Fusibacter bizertensis</name>
    <dbReference type="NCBI Taxonomy" id="1488331"/>
    <lineage>
        <taxon>Bacteria</taxon>
        <taxon>Bacillati</taxon>
        <taxon>Bacillota</taxon>
        <taxon>Clostridia</taxon>
        <taxon>Eubacteriales</taxon>
        <taxon>Eubacteriales Family XII. Incertae Sedis</taxon>
        <taxon>Fusibacter</taxon>
    </lineage>
</organism>
<evidence type="ECO:0000313" key="1">
    <source>
        <dbReference type="EMBL" id="MDH8676958.1"/>
    </source>
</evidence>
<dbReference type="RefSeq" id="WP_281092758.1">
    <property type="nucleotide sequence ID" value="NZ_JARYZI010000001.1"/>
</dbReference>
<reference evidence="1 2" key="1">
    <citation type="submission" date="2023-04" db="EMBL/GenBank/DDBJ databases">
        <title>Fusibacter bizertensis strain WBS, isolated from littoral bottom sediments of the Arctic seas - biochemical and genomic analysis.</title>
        <authorList>
            <person name="Brioukhanov A.L."/>
        </authorList>
    </citation>
    <scope>NUCLEOTIDE SEQUENCE [LARGE SCALE GENOMIC DNA]</scope>
    <source>
        <strain evidence="1 2">WBS</strain>
    </source>
</reference>
<evidence type="ECO:0000313" key="2">
    <source>
        <dbReference type="Proteomes" id="UP001158045"/>
    </source>
</evidence>
<comment type="caution">
    <text evidence="1">The sequence shown here is derived from an EMBL/GenBank/DDBJ whole genome shotgun (WGS) entry which is preliminary data.</text>
</comment>
<name>A0ABT6N968_9FIRM</name>
<proteinExistence type="predicted"/>
<dbReference type="EMBL" id="JARYZI010000001">
    <property type="protein sequence ID" value="MDH8676958.1"/>
    <property type="molecule type" value="Genomic_DNA"/>
</dbReference>
<dbReference type="Gene3D" id="3.90.70.10">
    <property type="entry name" value="Cysteine proteinases"/>
    <property type="match status" value="1"/>
</dbReference>
<gene>
    <name evidence="1" type="ORF">QE109_02300</name>
</gene>
<sequence>MLKYELSNYSSITAQKVCDDLDVPYEGATWTTIMSGYNYYFKSPYLPTKVDSTMNSTMIKTIIDNNDPACIAAVSGNSAHHVALCGYSQSSSSFIVRIMDPGSESFKTGTLSNGIFTFSYNNNVYTWDKTVRLYYSY</sequence>
<dbReference type="Proteomes" id="UP001158045">
    <property type="component" value="Unassembled WGS sequence"/>
</dbReference>
<accession>A0ABT6N968</accession>